<comment type="caution">
    <text evidence="2">The sequence shown here is derived from an EMBL/GenBank/DDBJ whole genome shotgun (WGS) entry which is preliminary data.</text>
</comment>
<dbReference type="Proteomes" id="UP001443914">
    <property type="component" value="Unassembled WGS sequence"/>
</dbReference>
<protein>
    <submittedName>
        <fullName evidence="2">Uncharacterized protein</fullName>
    </submittedName>
</protein>
<gene>
    <name evidence="2" type="ORF">RND81_14G017600</name>
</gene>
<organism evidence="2 3">
    <name type="scientific">Saponaria officinalis</name>
    <name type="common">Common soapwort</name>
    <name type="synonym">Lychnis saponaria</name>
    <dbReference type="NCBI Taxonomy" id="3572"/>
    <lineage>
        <taxon>Eukaryota</taxon>
        <taxon>Viridiplantae</taxon>
        <taxon>Streptophyta</taxon>
        <taxon>Embryophyta</taxon>
        <taxon>Tracheophyta</taxon>
        <taxon>Spermatophyta</taxon>
        <taxon>Magnoliopsida</taxon>
        <taxon>eudicotyledons</taxon>
        <taxon>Gunneridae</taxon>
        <taxon>Pentapetalae</taxon>
        <taxon>Caryophyllales</taxon>
        <taxon>Caryophyllaceae</taxon>
        <taxon>Caryophylleae</taxon>
        <taxon>Saponaria</taxon>
    </lineage>
</organism>
<name>A0AAW1GKP6_SAPOF</name>
<keyword evidence="3" id="KW-1185">Reference proteome</keyword>
<accession>A0AAW1GKP6</accession>
<dbReference type="AlphaFoldDB" id="A0AAW1GKP6"/>
<feature type="region of interest" description="Disordered" evidence="1">
    <location>
        <begin position="63"/>
        <end position="83"/>
    </location>
</feature>
<sequence>MIEHTINSYTITRPKCSIIITKYHSKITKSASNKKTDFTSTKSNLQNHKKFINTTIKHSTITKKNHKTNHQNIKTHKSQCRYKRARKKLPQKITKKFRTFSIP</sequence>
<evidence type="ECO:0000256" key="1">
    <source>
        <dbReference type="SAM" id="MobiDB-lite"/>
    </source>
</evidence>
<dbReference type="EMBL" id="JBDFQZ010000014">
    <property type="protein sequence ID" value="KAK9664069.1"/>
    <property type="molecule type" value="Genomic_DNA"/>
</dbReference>
<proteinExistence type="predicted"/>
<evidence type="ECO:0000313" key="2">
    <source>
        <dbReference type="EMBL" id="KAK9664069.1"/>
    </source>
</evidence>
<evidence type="ECO:0000313" key="3">
    <source>
        <dbReference type="Proteomes" id="UP001443914"/>
    </source>
</evidence>
<reference evidence="2" key="1">
    <citation type="submission" date="2024-03" db="EMBL/GenBank/DDBJ databases">
        <title>WGS assembly of Saponaria officinalis var. Norfolk2.</title>
        <authorList>
            <person name="Jenkins J."/>
            <person name="Shu S."/>
            <person name="Grimwood J."/>
            <person name="Barry K."/>
            <person name="Goodstein D."/>
            <person name="Schmutz J."/>
            <person name="Leebens-Mack J."/>
            <person name="Osbourn A."/>
        </authorList>
    </citation>
    <scope>NUCLEOTIDE SEQUENCE [LARGE SCALE GENOMIC DNA]</scope>
    <source>
        <strain evidence="2">JIC</strain>
    </source>
</reference>